<dbReference type="RefSeq" id="WP_221443192.1">
    <property type="nucleotide sequence ID" value="NZ_JACHJO010000012.1"/>
</dbReference>
<keyword evidence="2" id="KW-0472">Membrane</keyword>
<dbReference type="Proteomes" id="UP000536604">
    <property type="component" value="Unassembled WGS sequence"/>
</dbReference>
<protein>
    <recommendedName>
        <fullName evidence="5">DUF4231 domain-containing protein</fullName>
    </recommendedName>
</protein>
<evidence type="ECO:0000256" key="1">
    <source>
        <dbReference type="SAM" id="MobiDB-lite"/>
    </source>
</evidence>
<accession>A0A841ITB1</accession>
<feature type="compositionally biased region" description="Polar residues" evidence="1">
    <location>
        <begin position="270"/>
        <end position="282"/>
    </location>
</feature>
<evidence type="ECO:0000313" key="3">
    <source>
        <dbReference type="EMBL" id="MBB6121917.1"/>
    </source>
</evidence>
<gene>
    <name evidence="3" type="ORF">FHS13_003896</name>
</gene>
<organism evidence="3 4">
    <name type="scientific">Nocardiopsis algeriensis</name>
    <dbReference type="NCBI Taxonomy" id="1478215"/>
    <lineage>
        <taxon>Bacteria</taxon>
        <taxon>Bacillati</taxon>
        <taxon>Actinomycetota</taxon>
        <taxon>Actinomycetes</taxon>
        <taxon>Streptosporangiales</taxon>
        <taxon>Nocardiopsidaceae</taxon>
        <taxon>Nocardiopsis</taxon>
    </lineage>
</organism>
<name>A0A841ITB1_9ACTN</name>
<keyword evidence="2" id="KW-1133">Transmembrane helix</keyword>
<feature type="transmembrane region" description="Helical" evidence="2">
    <location>
        <begin position="30"/>
        <end position="52"/>
    </location>
</feature>
<feature type="transmembrane region" description="Helical" evidence="2">
    <location>
        <begin position="191"/>
        <end position="210"/>
    </location>
</feature>
<feature type="transmembrane region" description="Helical" evidence="2">
    <location>
        <begin position="58"/>
        <end position="77"/>
    </location>
</feature>
<evidence type="ECO:0000256" key="2">
    <source>
        <dbReference type="SAM" id="Phobius"/>
    </source>
</evidence>
<dbReference type="AlphaFoldDB" id="A0A841ITB1"/>
<keyword evidence="2" id="KW-0812">Transmembrane</keyword>
<feature type="region of interest" description="Disordered" evidence="1">
    <location>
        <begin position="263"/>
        <end position="282"/>
    </location>
</feature>
<evidence type="ECO:0008006" key="5">
    <source>
        <dbReference type="Google" id="ProtNLM"/>
    </source>
</evidence>
<reference evidence="3 4" key="1">
    <citation type="submission" date="2020-08" db="EMBL/GenBank/DDBJ databases">
        <title>Genomic Encyclopedia of Type Strains, Phase III (KMG-III): the genomes of soil and plant-associated and newly described type strains.</title>
        <authorList>
            <person name="Whitman W."/>
        </authorList>
    </citation>
    <scope>NUCLEOTIDE SEQUENCE [LARGE SCALE GENOMIC DNA]</scope>
    <source>
        <strain evidence="3 4">CECT 8712</strain>
    </source>
</reference>
<dbReference type="EMBL" id="JACHJO010000012">
    <property type="protein sequence ID" value="MBB6121917.1"/>
    <property type="molecule type" value="Genomic_DNA"/>
</dbReference>
<feature type="transmembrane region" description="Helical" evidence="2">
    <location>
        <begin position="161"/>
        <end position="185"/>
    </location>
</feature>
<evidence type="ECO:0000313" key="4">
    <source>
        <dbReference type="Proteomes" id="UP000536604"/>
    </source>
</evidence>
<sequence length="282" mass="32083">MENEKKSTIELNNEIILIENYIDSAKRKSLYGTLLITLGALGALAFAVDYFAIKWDGIAPFFKFVILASFAVVLFWGSALRANPGVKIHEPQVANSMVTTAKDGYRTVRQLEIELRRVRDEKKKKASTKETNVQERRKSYREDAAFYVEELRRESAFYRRVSNLVQAVVIVGSLVGSFAAASSFFVREYSWFVAANSLAIGIASGFAGYWKYKERSFYAQQTADLVEHEIESFDLEVGRYESGEEDSKVLTFSKEIIRLRQDQKMREQNLDQPSSGGEESKK</sequence>
<proteinExistence type="predicted"/>
<comment type="caution">
    <text evidence="3">The sequence shown here is derived from an EMBL/GenBank/DDBJ whole genome shotgun (WGS) entry which is preliminary data.</text>
</comment>
<keyword evidence="4" id="KW-1185">Reference proteome</keyword>